<proteinExistence type="predicted"/>
<keyword evidence="2" id="KW-0966">Cell projection</keyword>
<name>A0ABS2Q5B0_9BACL</name>
<keyword evidence="1" id="KW-0812">Transmembrane</keyword>
<dbReference type="EMBL" id="JAFBEV010000003">
    <property type="protein sequence ID" value="MBM7656973.1"/>
    <property type="molecule type" value="Genomic_DNA"/>
</dbReference>
<organism evidence="2 3">
    <name type="scientific">Sporolactobacillus spathodeae</name>
    <dbReference type="NCBI Taxonomy" id="1465502"/>
    <lineage>
        <taxon>Bacteria</taxon>
        <taxon>Bacillati</taxon>
        <taxon>Bacillota</taxon>
        <taxon>Bacilli</taxon>
        <taxon>Bacillales</taxon>
        <taxon>Sporolactobacillaceae</taxon>
        <taxon>Sporolactobacillus</taxon>
    </lineage>
</organism>
<keyword evidence="2" id="KW-0969">Cilium</keyword>
<accession>A0ABS2Q5B0</accession>
<keyword evidence="1" id="KW-1133">Transmembrane helix</keyword>
<reference evidence="2 3" key="1">
    <citation type="submission" date="2021-01" db="EMBL/GenBank/DDBJ databases">
        <title>Genomic Encyclopedia of Type Strains, Phase IV (KMG-IV): sequencing the most valuable type-strain genomes for metagenomic binning, comparative biology and taxonomic classification.</title>
        <authorList>
            <person name="Goeker M."/>
        </authorList>
    </citation>
    <scope>NUCLEOTIDE SEQUENCE [LARGE SCALE GENOMIC DNA]</scope>
    <source>
        <strain evidence="2 3">DSM 100968</strain>
    </source>
</reference>
<keyword evidence="3" id="KW-1185">Reference proteome</keyword>
<evidence type="ECO:0000313" key="2">
    <source>
        <dbReference type="EMBL" id="MBM7656973.1"/>
    </source>
</evidence>
<gene>
    <name evidence="2" type="ORF">JOC27_000414</name>
</gene>
<protein>
    <submittedName>
        <fullName evidence="2">Flagellar hook-basal body complex protein FliE</fullName>
    </submittedName>
</protein>
<keyword evidence="1" id="KW-0472">Membrane</keyword>
<dbReference type="Pfam" id="PF19610">
    <property type="entry name" value="DUF6115"/>
    <property type="match status" value="1"/>
</dbReference>
<keyword evidence="2" id="KW-0282">Flagellum</keyword>
<evidence type="ECO:0000256" key="1">
    <source>
        <dbReference type="SAM" id="Phobius"/>
    </source>
</evidence>
<dbReference type="InterPro" id="IPR046118">
    <property type="entry name" value="DUF6115"/>
</dbReference>
<comment type="caution">
    <text evidence="2">The sequence shown here is derived from an EMBL/GenBank/DDBJ whole genome shotgun (WGS) entry which is preliminary data.</text>
</comment>
<evidence type="ECO:0000313" key="3">
    <source>
        <dbReference type="Proteomes" id="UP000823201"/>
    </source>
</evidence>
<dbReference type="Proteomes" id="UP000823201">
    <property type="component" value="Unassembled WGS sequence"/>
</dbReference>
<feature type="transmembrane region" description="Helical" evidence="1">
    <location>
        <begin position="6"/>
        <end position="24"/>
    </location>
</feature>
<dbReference type="RefSeq" id="WP_205005339.1">
    <property type="nucleotide sequence ID" value="NZ_CBCRXA010000003.1"/>
</dbReference>
<sequence length="185" mass="21015">MATIWIVLNFVLIILAFYLILHLYQNIRLLQKTSTEEIAKEIDAVFHVYIEDTRTENEKLIVALKQMLQENQTAAKRKPQRKKTKTLDNTAEKKATELQPGFKQMLDREIGQADTEQTSARENAPIAANDWFPPIDQINDTVEESPTLKAIKLQKQGLTPAEIAKKLGCGEGEVLLLLKMQEKGN</sequence>